<evidence type="ECO:0000313" key="3">
    <source>
        <dbReference type="EMBL" id="GAA5172934.1"/>
    </source>
</evidence>
<protein>
    <submittedName>
        <fullName evidence="3">FAD-binding oxidoreductase</fullName>
    </submittedName>
</protein>
<evidence type="ECO:0000259" key="2">
    <source>
        <dbReference type="Pfam" id="PF01266"/>
    </source>
</evidence>
<dbReference type="EMBL" id="BAABIB010000104">
    <property type="protein sequence ID" value="GAA5172934.1"/>
    <property type="molecule type" value="Genomic_DNA"/>
</dbReference>
<gene>
    <name evidence="3" type="ORF">GCM10023214_55030</name>
</gene>
<keyword evidence="4" id="KW-1185">Reference proteome</keyword>
<feature type="domain" description="FAD dependent oxidoreductase" evidence="2">
    <location>
        <begin position="3"/>
        <end position="342"/>
    </location>
</feature>
<dbReference type="SUPFAM" id="SSF51905">
    <property type="entry name" value="FAD/NAD(P)-binding domain"/>
    <property type="match status" value="1"/>
</dbReference>
<organism evidence="3 4">
    <name type="scientific">Amycolatopsis dongchuanensis</name>
    <dbReference type="NCBI Taxonomy" id="1070866"/>
    <lineage>
        <taxon>Bacteria</taxon>
        <taxon>Bacillati</taxon>
        <taxon>Actinomycetota</taxon>
        <taxon>Actinomycetes</taxon>
        <taxon>Pseudonocardiales</taxon>
        <taxon>Pseudonocardiaceae</taxon>
        <taxon>Amycolatopsis</taxon>
    </lineage>
</organism>
<dbReference type="RefSeq" id="WP_346055341.1">
    <property type="nucleotide sequence ID" value="NZ_BAABIB010000104.1"/>
</dbReference>
<dbReference type="Proteomes" id="UP001500192">
    <property type="component" value="Unassembled WGS sequence"/>
</dbReference>
<dbReference type="PANTHER" id="PTHR13847">
    <property type="entry name" value="SARCOSINE DEHYDROGENASE-RELATED"/>
    <property type="match status" value="1"/>
</dbReference>
<comment type="caution">
    <text evidence="3">The sequence shown here is derived from an EMBL/GenBank/DDBJ whole genome shotgun (WGS) entry which is preliminary data.</text>
</comment>
<reference evidence="4" key="1">
    <citation type="journal article" date="2019" name="Int. J. Syst. Evol. Microbiol.">
        <title>The Global Catalogue of Microorganisms (GCM) 10K type strain sequencing project: providing services to taxonomists for standard genome sequencing and annotation.</title>
        <authorList>
            <consortium name="The Broad Institute Genomics Platform"/>
            <consortium name="The Broad Institute Genome Sequencing Center for Infectious Disease"/>
            <person name="Wu L."/>
            <person name="Ma J."/>
        </authorList>
    </citation>
    <scope>NUCLEOTIDE SEQUENCE [LARGE SCALE GENOMIC DNA]</scope>
    <source>
        <strain evidence="4">JCM 18054</strain>
    </source>
</reference>
<accession>A0ABP9R8P3</accession>
<dbReference type="Pfam" id="PF01266">
    <property type="entry name" value="DAO"/>
    <property type="match status" value="1"/>
</dbReference>
<dbReference type="InterPro" id="IPR036188">
    <property type="entry name" value="FAD/NAD-bd_sf"/>
</dbReference>
<name>A0ABP9R8P3_9PSEU</name>
<dbReference type="PANTHER" id="PTHR13847:SF289">
    <property type="entry name" value="GLYCINE OXIDASE"/>
    <property type="match status" value="1"/>
</dbReference>
<proteinExistence type="predicted"/>
<evidence type="ECO:0000256" key="1">
    <source>
        <dbReference type="ARBA" id="ARBA00023002"/>
    </source>
</evidence>
<keyword evidence="1" id="KW-0560">Oxidoreductase</keyword>
<dbReference type="Gene3D" id="3.30.9.10">
    <property type="entry name" value="D-Amino Acid Oxidase, subunit A, domain 2"/>
    <property type="match status" value="1"/>
</dbReference>
<dbReference type="InterPro" id="IPR006076">
    <property type="entry name" value="FAD-dep_OxRdtase"/>
</dbReference>
<sequence>MRAIVIGAGVVGAAVAGRLAARGAEVTILEARTPGAGTTGTSFAWVNSGNKEPESYFALNHAGVRAHHEFAGGPAPWFFPTGNLEWANGAALEVLLARVAKLESRDYPVRRLTAKEALELEPDLAPQPAGTEFVYYPEEAHVLPALLLARFLGEARDAGVRIVNGAEVVEVGGGVVRTADGSRYSADVVVSCAGRWTAGVARAAGVAVPMADPEAPGSATVGFLATTAPVPARLSRVLTTPRLNVRPDGGGRLLLQGLDLDGEADPAVEVPADGKVGAELVERLPTLLTGAEGAVVEKVRVGQRAMPADGLTVAGFAAEGFYVVATHSGITLAPLLARLVADEVHGADFPELADFRPGRFVPGRTYEPLRPARLPSEQ</sequence>
<dbReference type="Gene3D" id="3.50.50.60">
    <property type="entry name" value="FAD/NAD(P)-binding domain"/>
    <property type="match status" value="1"/>
</dbReference>
<evidence type="ECO:0000313" key="4">
    <source>
        <dbReference type="Proteomes" id="UP001500192"/>
    </source>
</evidence>